<dbReference type="AlphaFoldDB" id="A0A450T4M9"/>
<dbReference type="InterPro" id="IPR003439">
    <property type="entry name" value="ABC_transporter-like_ATP-bd"/>
</dbReference>
<evidence type="ECO:0000256" key="5">
    <source>
        <dbReference type="ARBA" id="ARBA00022970"/>
    </source>
</evidence>
<feature type="domain" description="ABC transporter" evidence="6">
    <location>
        <begin position="10"/>
        <end position="243"/>
    </location>
</feature>
<keyword evidence="2" id="KW-0813">Transport</keyword>
<dbReference type="PANTHER" id="PTHR43820">
    <property type="entry name" value="HIGH-AFFINITY BRANCHED-CHAIN AMINO ACID TRANSPORT ATP-BINDING PROTEIN LIVF"/>
    <property type="match status" value="1"/>
</dbReference>
<dbReference type="GO" id="GO:0015658">
    <property type="term" value="F:branched-chain amino acid transmembrane transporter activity"/>
    <property type="evidence" value="ECO:0007669"/>
    <property type="project" value="TreeGrafter"/>
</dbReference>
<gene>
    <name evidence="7" type="ORF">BECKDK2373B_GA0170837_11026</name>
</gene>
<dbReference type="PANTHER" id="PTHR43820:SF4">
    <property type="entry name" value="HIGH-AFFINITY BRANCHED-CHAIN AMINO ACID TRANSPORT ATP-BINDING PROTEIN LIVF"/>
    <property type="match status" value="1"/>
</dbReference>
<organism evidence="7">
    <name type="scientific">Candidatus Kentrum sp. DK</name>
    <dbReference type="NCBI Taxonomy" id="2126562"/>
    <lineage>
        <taxon>Bacteria</taxon>
        <taxon>Pseudomonadati</taxon>
        <taxon>Pseudomonadota</taxon>
        <taxon>Gammaproteobacteria</taxon>
        <taxon>Candidatus Kentrum</taxon>
    </lineage>
</organism>
<dbReference type="Pfam" id="PF00005">
    <property type="entry name" value="ABC_tran"/>
    <property type="match status" value="1"/>
</dbReference>
<comment type="similarity">
    <text evidence="1">Belongs to the ABC transporter superfamily.</text>
</comment>
<dbReference type="InterPro" id="IPR027417">
    <property type="entry name" value="P-loop_NTPase"/>
</dbReference>
<dbReference type="EMBL" id="CAADEX010000102">
    <property type="protein sequence ID" value="VFJ61579.1"/>
    <property type="molecule type" value="Genomic_DNA"/>
</dbReference>
<dbReference type="GO" id="GO:0005524">
    <property type="term" value="F:ATP binding"/>
    <property type="evidence" value="ECO:0007669"/>
    <property type="project" value="UniProtKB-KW"/>
</dbReference>
<dbReference type="InterPro" id="IPR017871">
    <property type="entry name" value="ABC_transporter-like_CS"/>
</dbReference>
<dbReference type="CDD" id="cd03224">
    <property type="entry name" value="ABC_TM1139_LivF_branched"/>
    <property type="match status" value="1"/>
</dbReference>
<accession>A0A450T4M9</accession>
<evidence type="ECO:0000256" key="2">
    <source>
        <dbReference type="ARBA" id="ARBA00022448"/>
    </source>
</evidence>
<evidence type="ECO:0000256" key="1">
    <source>
        <dbReference type="ARBA" id="ARBA00005417"/>
    </source>
</evidence>
<evidence type="ECO:0000259" key="6">
    <source>
        <dbReference type="PROSITE" id="PS50893"/>
    </source>
</evidence>
<evidence type="ECO:0000256" key="4">
    <source>
        <dbReference type="ARBA" id="ARBA00022840"/>
    </source>
</evidence>
<dbReference type="GO" id="GO:0016887">
    <property type="term" value="F:ATP hydrolysis activity"/>
    <property type="evidence" value="ECO:0007669"/>
    <property type="project" value="InterPro"/>
</dbReference>
<keyword evidence="4 7" id="KW-0067">ATP-binding</keyword>
<dbReference type="PROSITE" id="PS50893">
    <property type="entry name" value="ABC_TRANSPORTER_2"/>
    <property type="match status" value="1"/>
</dbReference>
<name>A0A450T4M9_9GAMM</name>
<evidence type="ECO:0000313" key="7">
    <source>
        <dbReference type="EMBL" id="VFJ61579.1"/>
    </source>
</evidence>
<dbReference type="GO" id="GO:0015807">
    <property type="term" value="P:L-amino acid transport"/>
    <property type="evidence" value="ECO:0007669"/>
    <property type="project" value="TreeGrafter"/>
</dbReference>
<dbReference type="Gene3D" id="3.40.50.300">
    <property type="entry name" value="P-loop containing nucleotide triphosphate hydrolases"/>
    <property type="match status" value="1"/>
</dbReference>
<dbReference type="SUPFAM" id="SSF52540">
    <property type="entry name" value="P-loop containing nucleoside triphosphate hydrolases"/>
    <property type="match status" value="1"/>
</dbReference>
<sequence>MSTSSTAPLLSIQGLYGRYGRIEALHGIDLTIREAGIVALIGANGAGKSTLLMTVCGTPRAAAGEIRFQGEDITGLPTHEIVRRGIALVPEGRRIFSRMSVLENLRMGAARAPGAHDPEQARKRVFARFPILEERRHQRAGTLSGGEQQMLAMGRALMGRPRLLLLDEPSLGLAPLLMREIFAMIREINREEGIAILLVEQNAYHALELAGEGFVLANGRIVLSGTGAELLASESVRTAYLEGG</sequence>
<dbReference type="InterPro" id="IPR052156">
    <property type="entry name" value="BCAA_Transport_ATP-bd_LivF"/>
</dbReference>
<dbReference type="PROSITE" id="PS00211">
    <property type="entry name" value="ABC_TRANSPORTER_1"/>
    <property type="match status" value="1"/>
</dbReference>
<keyword evidence="3" id="KW-0547">Nucleotide-binding</keyword>
<reference evidence="7" key="1">
    <citation type="submission" date="2019-02" db="EMBL/GenBank/DDBJ databases">
        <authorList>
            <person name="Gruber-Vodicka R. H."/>
            <person name="Seah K. B. B."/>
        </authorList>
    </citation>
    <scope>NUCLEOTIDE SEQUENCE</scope>
    <source>
        <strain evidence="7">BECK_DK47</strain>
    </source>
</reference>
<evidence type="ECO:0000256" key="3">
    <source>
        <dbReference type="ARBA" id="ARBA00022741"/>
    </source>
</evidence>
<proteinExistence type="inferred from homology"/>
<keyword evidence="5" id="KW-0029">Amino-acid transport</keyword>
<protein>
    <submittedName>
        <fullName evidence="7">Branched-chain amino acid transport system ATP-binding protein</fullName>
    </submittedName>
</protein>